<keyword evidence="1" id="KW-0479">Metal-binding</keyword>
<keyword evidence="5" id="KW-0732">Signal</keyword>
<keyword evidence="3" id="KW-0106">Calcium</keyword>
<feature type="chain" id="PRO_5043381539" description="Apple domain-containing protein" evidence="5">
    <location>
        <begin position="22"/>
        <end position="389"/>
    </location>
</feature>
<comment type="caution">
    <text evidence="7">The sequence shown here is derived from an EMBL/GenBank/DDBJ whole genome shotgun (WGS) entry which is preliminary data.</text>
</comment>
<dbReference type="Proteomes" id="UP001159428">
    <property type="component" value="Unassembled WGS sequence"/>
</dbReference>
<dbReference type="PROSITE" id="PS50948">
    <property type="entry name" value="PAN"/>
    <property type="match status" value="1"/>
</dbReference>
<evidence type="ECO:0000313" key="7">
    <source>
        <dbReference type="EMBL" id="CAH3141350.1"/>
    </source>
</evidence>
<evidence type="ECO:0000256" key="4">
    <source>
        <dbReference type="ARBA" id="ARBA00023157"/>
    </source>
</evidence>
<dbReference type="EMBL" id="CALNXJ010000035">
    <property type="protein sequence ID" value="CAH3141350.1"/>
    <property type="molecule type" value="Genomic_DNA"/>
</dbReference>
<dbReference type="PANTHER" id="PTHR16146:SF46">
    <property type="entry name" value="INTELECTIN-1A-RELATED"/>
    <property type="match status" value="1"/>
</dbReference>
<dbReference type="InterPro" id="IPR003609">
    <property type="entry name" value="Pan_app"/>
</dbReference>
<feature type="domain" description="Apple" evidence="6">
    <location>
        <begin position="27"/>
        <end position="107"/>
    </location>
</feature>
<accession>A0AAU9X9W2</accession>
<feature type="signal peptide" evidence="5">
    <location>
        <begin position="1"/>
        <end position="21"/>
    </location>
</feature>
<keyword evidence="2" id="KW-0430">Lectin</keyword>
<protein>
    <recommendedName>
        <fullName evidence="6">Apple domain-containing protein</fullName>
    </recommendedName>
</protein>
<evidence type="ECO:0000256" key="2">
    <source>
        <dbReference type="ARBA" id="ARBA00022734"/>
    </source>
</evidence>
<name>A0AAU9X9W2_9CNID</name>
<organism evidence="7 8">
    <name type="scientific">Pocillopora meandrina</name>
    <dbReference type="NCBI Taxonomy" id="46732"/>
    <lineage>
        <taxon>Eukaryota</taxon>
        <taxon>Metazoa</taxon>
        <taxon>Cnidaria</taxon>
        <taxon>Anthozoa</taxon>
        <taxon>Hexacorallia</taxon>
        <taxon>Scleractinia</taxon>
        <taxon>Astrocoeniina</taxon>
        <taxon>Pocilloporidae</taxon>
        <taxon>Pocillopora</taxon>
    </lineage>
</organism>
<keyword evidence="8" id="KW-1185">Reference proteome</keyword>
<dbReference type="GO" id="GO:0070492">
    <property type="term" value="F:oligosaccharide binding"/>
    <property type="evidence" value="ECO:0007669"/>
    <property type="project" value="TreeGrafter"/>
</dbReference>
<dbReference type="AlphaFoldDB" id="A0AAU9X9W2"/>
<evidence type="ECO:0000259" key="6">
    <source>
        <dbReference type="PROSITE" id="PS50948"/>
    </source>
</evidence>
<dbReference type="PANTHER" id="PTHR16146">
    <property type="entry name" value="INTELECTIN"/>
    <property type="match status" value="1"/>
</dbReference>
<keyword evidence="4" id="KW-1015">Disulfide bond</keyword>
<evidence type="ECO:0000313" key="8">
    <source>
        <dbReference type="Proteomes" id="UP001159428"/>
    </source>
</evidence>
<dbReference type="GO" id="GO:0005615">
    <property type="term" value="C:extracellular space"/>
    <property type="evidence" value="ECO:0007669"/>
    <property type="project" value="TreeGrafter"/>
</dbReference>
<evidence type="ECO:0000256" key="3">
    <source>
        <dbReference type="ARBA" id="ARBA00022837"/>
    </source>
</evidence>
<dbReference type="InterPro" id="IPR014716">
    <property type="entry name" value="Fibrinogen_a/b/g_C_1"/>
</dbReference>
<dbReference type="Gene3D" id="3.90.215.10">
    <property type="entry name" value="Gamma Fibrinogen, chain A, domain 1"/>
    <property type="match status" value="1"/>
</dbReference>
<evidence type="ECO:0000256" key="5">
    <source>
        <dbReference type="SAM" id="SignalP"/>
    </source>
</evidence>
<dbReference type="InterPro" id="IPR036056">
    <property type="entry name" value="Fibrinogen-like_C"/>
</dbReference>
<sequence>MSGRQASFFTALFFISQLSSGNGSQQCGAGGDLYSIYQMMLQGHTYKSFKTAPGTPECREACLADVKCQSYNVVMFIAICELNNRTKEARPEDFVTNKDRYYMAKGPKRVPLGSIRELPAESCKEIKASKGGRVVSGKIYWMDSTRSGNSILARCDMKTEGCKDVNHFVWRRCHSCEEIRNASSHLKDGEYWIALKKNGSLLKVYCDMTTDGGRGWLLVSNVVVGNLSLLQFSEESSYHEISKCHNKSLLLTTDAMKELRTHLSFTQLRFHCSKNKGRTLHLTTAGNSSGEAVVQYFSGQTDANPKACGSFVRMNDDNSKLAADCNQWGNKEWGYPFKGKKRNLFVARVHGKYRWFLKGSSRWECDDLINNDTEHFGLSTGDFWRVFVR</sequence>
<dbReference type="GO" id="GO:0046872">
    <property type="term" value="F:metal ion binding"/>
    <property type="evidence" value="ECO:0007669"/>
    <property type="project" value="UniProtKB-KW"/>
</dbReference>
<gene>
    <name evidence="7" type="ORF">PMEA_00019659</name>
</gene>
<reference evidence="7 8" key="1">
    <citation type="submission" date="2022-05" db="EMBL/GenBank/DDBJ databases">
        <authorList>
            <consortium name="Genoscope - CEA"/>
            <person name="William W."/>
        </authorList>
    </citation>
    <scope>NUCLEOTIDE SEQUENCE [LARGE SCALE GENOMIC DNA]</scope>
</reference>
<dbReference type="SUPFAM" id="SSF56496">
    <property type="entry name" value="Fibrinogen C-terminal domain-like"/>
    <property type="match status" value="1"/>
</dbReference>
<dbReference type="NCBIfam" id="NF040941">
    <property type="entry name" value="GGGWT_bact"/>
    <property type="match status" value="1"/>
</dbReference>
<proteinExistence type="predicted"/>
<evidence type="ECO:0000256" key="1">
    <source>
        <dbReference type="ARBA" id="ARBA00022723"/>
    </source>
</evidence>